<evidence type="ECO:0000256" key="1">
    <source>
        <dbReference type="SAM" id="MobiDB-lite"/>
    </source>
</evidence>
<sequence length="451" mass="48975">MPPTLPLEIVLDIVRTYIQRDFLDEDWPAYHSRLAPLCLVGKYLRSIVQPVLWSHLSLSYAAELKKLAAADSTISHLFKHVKAFAGLHPLHCPRFHAGKQSFKLIRSVMPNVQSVALRAFGGRVVAIDRLGSFAALNSLALKDFVLSEVSESLVLANVQDLSLVNLRVRGYIVTTILDKAARRVSGASTSRILPTTTSPMTWTSLSSRSKISTCAASRLSNSSRRLSKSFARICPPSVAHSATRRRSSFLGPRNHTNGFGDLSSFLATSRSTSHHTCSSKQRRSSQTRSLPFSTTSRAENTRSSSFPRLFALARLLRPGSNAASAPSSTRASTPMSQSTSTTTPPKTRPFACRTPSFASSTTRRCRTRTPSRLSGNAGGGKGCREGTTGRCGISRRALTRGASRAKRTGWVTTTREAWMVERATPSAKGGGRGISKDWDVDEGGASRAPRQ</sequence>
<evidence type="ECO:0000313" key="2">
    <source>
        <dbReference type="EMBL" id="PRQ75359.1"/>
    </source>
</evidence>
<organism evidence="2 3">
    <name type="scientific">Rhodotorula toruloides</name>
    <name type="common">Yeast</name>
    <name type="synonym">Rhodosporidium toruloides</name>
    <dbReference type="NCBI Taxonomy" id="5286"/>
    <lineage>
        <taxon>Eukaryota</taxon>
        <taxon>Fungi</taxon>
        <taxon>Dikarya</taxon>
        <taxon>Basidiomycota</taxon>
        <taxon>Pucciniomycotina</taxon>
        <taxon>Microbotryomycetes</taxon>
        <taxon>Sporidiobolales</taxon>
        <taxon>Sporidiobolaceae</taxon>
        <taxon>Rhodotorula</taxon>
    </lineage>
</organism>
<dbReference type="AlphaFoldDB" id="A0A2T0ABH4"/>
<evidence type="ECO:0008006" key="4">
    <source>
        <dbReference type="Google" id="ProtNLM"/>
    </source>
</evidence>
<gene>
    <name evidence="2" type="ORF">AAT19DRAFT_14381</name>
</gene>
<feature type="region of interest" description="Disordered" evidence="1">
    <location>
        <begin position="420"/>
        <end position="451"/>
    </location>
</feature>
<evidence type="ECO:0000313" key="3">
    <source>
        <dbReference type="Proteomes" id="UP000239560"/>
    </source>
</evidence>
<accession>A0A2T0ABH4</accession>
<feature type="compositionally biased region" description="Polar residues" evidence="1">
    <location>
        <begin position="290"/>
        <end position="303"/>
    </location>
</feature>
<proteinExistence type="predicted"/>
<feature type="compositionally biased region" description="Low complexity" evidence="1">
    <location>
        <begin position="320"/>
        <end position="349"/>
    </location>
</feature>
<comment type="caution">
    <text evidence="2">The sequence shown here is derived from an EMBL/GenBank/DDBJ whole genome shotgun (WGS) entry which is preliminary data.</text>
</comment>
<protein>
    <recommendedName>
        <fullName evidence="4">Proteophosphoglycan ppg4</fullName>
    </recommendedName>
</protein>
<feature type="region of interest" description="Disordered" evidence="1">
    <location>
        <begin position="320"/>
        <end position="389"/>
    </location>
</feature>
<feature type="region of interest" description="Disordered" evidence="1">
    <location>
        <begin position="273"/>
        <end position="303"/>
    </location>
</feature>
<name>A0A2T0ABH4_RHOTO</name>
<dbReference type="EMBL" id="LCTV02000005">
    <property type="protein sequence ID" value="PRQ75359.1"/>
    <property type="molecule type" value="Genomic_DNA"/>
</dbReference>
<feature type="non-terminal residue" evidence="2">
    <location>
        <position position="451"/>
    </location>
</feature>
<reference evidence="2 3" key="1">
    <citation type="journal article" date="2018" name="Elife">
        <title>Functional genomics of lipid metabolism in the oleaginous yeast Rhodosporidium toruloides.</title>
        <authorList>
            <person name="Coradetti S.T."/>
            <person name="Pinel D."/>
            <person name="Geiselman G."/>
            <person name="Ito M."/>
            <person name="Mondo S."/>
            <person name="Reilly M.C."/>
            <person name="Cheng Y.F."/>
            <person name="Bauer S."/>
            <person name="Grigoriev I."/>
            <person name="Gladden J.M."/>
            <person name="Simmons B.A."/>
            <person name="Brem R."/>
            <person name="Arkin A.P."/>
            <person name="Skerker J.M."/>
        </authorList>
    </citation>
    <scope>NUCLEOTIDE SEQUENCE [LARGE SCALE GENOMIC DNA]</scope>
    <source>
        <strain evidence="2 3">NBRC 0880</strain>
    </source>
</reference>
<dbReference type="Proteomes" id="UP000239560">
    <property type="component" value="Unassembled WGS sequence"/>
</dbReference>